<sequence>MSARVAPAPPALARAAPAPPALVAAAGRAAYIVSPWYDWAFFLLPPVVALALGALIAGTPLTDSRFRLSGEKVTWAGLFIGTLIHGHLAAVLLRSHGNPDIFRRYRLRFLVAPVALFAAMMLSMWAVACVSVLVVLWDVYHSALQTFGLGRIYDARAGNAPALGRRLDLWLNLLLYAGPVLAGATMLLHFQSFEAFEDVDAAFFTAVPALMASNHRAIAWAVIAAGTVFLLYYALAYRAMHRRGYRVSLPKVWLLVSTGLCSIYTWGFNPWGQAFFIMNLFHAVQYLALVWWSEGGHLRRRLRLDASSAGKPIAAAVFLGGVLAYGVWAELAPADDRALWSITQTVALLHFWYDGFIWSVTRKQVGGAHGAAPPSFERSR</sequence>
<feature type="transmembrane region" description="Helical" evidence="1">
    <location>
        <begin position="274"/>
        <end position="292"/>
    </location>
</feature>
<feature type="transmembrane region" description="Helical" evidence="1">
    <location>
        <begin position="41"/>
        <end position="61"/>
    </location>
</feature>
<feature type="transmembrane region" description="Helical" evidence="1">
    <location>
        <begin position="73"/>
        <end position="94"/>
    </location>
</feature>
<name>A0A150PUP0_SORCE</name>
<keyword evidence="1" id="KW-0472">Membrane</keyword>
<proteinExistence type="predicted"/>
<evidence type="ECO:0000313" key="2">
    <source>
        <dbReference type="EMBL" id="KYF59400.1"/>
    </source>
</evidence>
<evidence type="ECO:0008006" key="4">
    <source>
        <dbReference type="Google" id="ProtNLM"/>
    </source>
</evidence>
<feature type="transmembrane region" description="Helical" evidence="1">
    <location>
        <begin position="169"/>
        <end position="190"/>
    </location>
</feature>
<accession>A0A150PUP0</accession>
<feature type="transmembrane region" description="Helical" evidence="1">
    <location>
        <begin position="217"/>
        <end position="237"/>
    </location>
</feature>
<comment type="caution">
    <text evidence="2">The sequence shown here is derived from an EMBL/GenBank/DDBJ whole genome shotgun (WGS) entry which is preliminary data.</text>
</comment>
<evidence type="ECO:0000256" key="1">
    <source>
        <dbReference type="SAM" id="Phobius"/>
    </source>
</evidence>
<organism evidence="2 3">
    <name type="scientific">Sorangium cellulosum</name>
    <name type="common">Polyangium cellulosum</name>
    <dbReference type="NCBI Taxonomy" id="56"/>
    <lineage>
        <taxon>Bacteria</taxon>
        <taxon>Pseudomonadati</taxon>
        <taxon>Myxococcota</taxon>
        <taxon>Polyangia</taxon>
        <taxon>Polyangiales</taxon>
        <taxon>Polyangiaceae</taxon>
        <taxon>Sorangium</taxon>
    </lineage>
</organism>
<reference evidence="2 3" key="1">
    <citation type="submission" date="2014-02" db="EMBL/GenBank/DDBJ databases">
        <title>The small core and large imbalanced accessory genome model reveals a collaborative survival strategy of Sorangium cellulosum strains in nature.</title>
        <authorList>
            <person name="Han K."/>
            <person name="Peng R."/>
            <person name="Blom J."/>
            <person name="Li Y.-Z."/>
        </authorList>
    </citation>
    <scope>NUCLEOTIDE SEQUENCE [LARGE SCALE GENOMIC DNA]</scope>
    <source>
        <strain evidence="2 3">So0157-25</strain>
    </source>
</reference>
<feature type="transmembrane region" description="Helical" evidence="1">
    <location>
        <begin position="249"/>
        <end position="268"/>
    </location>
</feature>
<gene>
    <name evidence="2" type="ORF">BE08_42280</name>
</gene>
<dbReference type="EMBL" id="JELY01000437">
    <property type="protein sequence ID" value="KYF59400.1"/>
    <property type="molecule type" value="Genomic_DNA"/>
</dbReference>
<feature type="transmembrane region" description="Helical" evidence="1">
    <location>
        <begin position="114"/>
        <end position="137"/>
    </location>
</feature>
<dbReference type="AlphaFoldDB" id="A0A150PUP0"/>
<dbReference type="Proteomes" id="UP000075420">
    <property type="component" value="Unassembled WGS sequence"/>
</dbReference>
<feature type="transmembrane region" description="Helical" evidence="1">
    <location>
        <begin position="337"/>
        <end position="353"/>
    </location>
</feature>
<evidence type="ECO:0000313" key="3">
    <source>
        <dbReference type="Proteomes" id="UP000075420"/>
    </source>
</evidence>
<keyword evidence="1" id="KW-1133">Transmembrane helix</keyword>
<keyword evidence="1" id="KW-0812">Transmembrane</keyword>
<feature type="transmembrane region" description="Helical" evidence="1">
    <location>
        <begin position="313"/>
        <end position="331"/>
    </location>
</feature>
<protein>
    <recommendedName>
        <fullName evidence="4">Transmembrane protein</fullName>
    </recommendedName>
</protein>